<protein>
    <submittedName>
        <fullName evidence="1">Uncharacterized protein</fullName>
    </submittedName>
</protein>
<evidence type="ECO:0000313" key="1">
    <source>
        <dbReference type="EMBL" id="KAJ3562266.1"/>
    </source>
</evidence>
<dbReference type="PANTHER" id="PTHR12277:SF81">
    <property type="entry name" value="PROTEIN ABHD13"/>
    <property type="match status" value="1"/>
</dbReference>
<dbReference type="AlphaFoldDB" id="A0AAD5VJZ4"/>
<dbReference type="GO" id="GO:0008474">
    <property type="term" value="F:palmitoyl-(protein) hydrolase activity"/>
    <property type="evidence" value="ECO:0007669"/>
    <property type="project" value="TreeGrafter"/>
</dbReference>
<organism evidence="1 2">
    <name type="scientific">Leucocoprinus birnbaumii</name>
    <dbReference type="NCBI Taxonomy" id="56174"/>
    <lineage>
        <taxon>Eukaryota</taxon>
        <taxon>Fungi</taxon>
        <taxon>Dikarya</taxon>
        <taxon>Basidiomycota</taxon>
        <taxon>Agaricomycotina</taxon>
        <taxon>Agaricomycetes</taxon>
        <taxon>Agaricomycetidae</taxon>
        <taxon>Agaricales</taxon>
        <taxon>Agaricineae</taxon>
        <taxon>Agaricaceae</taxon>
        <taxon>Leucocoprinus</taxon>
    </lineage>
</organism>
<keyword evidence="2" id="KW-1185">Reference proteome</keyword>
<dbReference type="GO" id="GO:0016020">
    <property type="term" value="C:membrane"/>
    <property type="evidence" value="ECO:0007669"/>
    <property type="project" value="TreeGrafter"/>
</dbReference>
<gene>
    <name evidence="1" type="ORF">NP233_g9686</name>
</gene>
<comment type="caution">
    <text evidence="1">The sequence shown here is derived from an EMBL/GenBank/DDBJ whole genome shotgun (WGS) entry which is preliminary data.</text>
</comment>
<sequence>METSQISGLILENTFTSIPDIVRGWPVIGPLSFACTQRWNSASKIPKIPASLPILFCSGRNDGVVPPPHMDKLWKLAKERGRLAASYRGGVGVGPGIRGRMGGMMCCTPSFGLVLCRGGAGGEEVPTEEWYPPDEDVFMSYTRGGHVDTCTQPGYWPAIENFINKTVSSSTSGDNQLMR</sequence>
<dbReference type="PANTHER" id="PTHR12277">
    <property type="entry name" value="ALPHA/BETA HYDROLASE DOMAIN-CONTAINING PROTEIN"/>
    <property type="match status" value="1"/>
</dbReference>
<dbReference type="InterPro" id="IPR029058">
    <property type="entry name" value="AB_hydrolase_fold"/>
</dbReference>
<dbReference type="SUPFAM" id="SSF53474">
    <property type="entry name" value="alpha/beta-Hydrolases"/>
    <property type="match status" value="1"/>
</dbReference>
<evidence type="ECO:0000313" key="2">
    <source>
        <dbReference type="Proteomes" id="UP001213000"/>
    </source>
</evidence>
<dbReference type="Proteomes" id="UP001213000">
    <property type="component" value="Unassembled WGS sequence"/>
</dbReference>
<reference evidence="1" key="1">
    <citation type="submission" date="2022-07" db="EMBL/GenBank/DDBJ databases">
        <title>Genome Sequence of Leucocoprinus birnbaumii.</title>
        <authorList>
            <person name="Buettner E."/>
        </authorList>
    </citation>
    <scope>NUCLEOTIDE SEQUENCE</scope>
    <source>
        <strain evidence="1">VT141</strain>
    </source>
</reference>
<name>A0AAD5VJZ4_9AGAR</name>
<accession>A0AAD5VJZ4</accession>
<proteinExistence type="predicted"/>
<dbReference type="EMBL" id="JANIEX010000890">
    <property type="protein sequence ID" value="KAJ3562266.1"/>
    <property type="molecule type" value="Genomic_DNA"/>
</dbReference>